<dbReference type="GO" id="GO:0000976">
    <property type="term" value="F:transcription cis-regulatory region binding"/>
    <property type="evidence" value="ECO:0007669"/>
    <property type="project" value="TreeGrafter"/>
</dbReference>
<keyword evidence="6" id="KW-1185">Reference proteome</keyword>
<dbReference type="PANTHER" id="PTHR30146:SF109">
    <property type="entry name" value="HTH-TYPE TRANSCRIPTIONAL REGULATOR GALS"/>
    <property type="match status" value="1"/>
</dbReference>
<keyword evidence="1" id="KW-0805">Transcription regulation</keyword>
<organism evidence="5 6">
    <name type="scientific">Kutzneria kofuensis</name>
    <dbReference type="NCBI Taxonomy" id="103725"/>
    <lineage>
        <taxon>Bacteria</taxon>
        <taxon>Bacillati</taxon>
        <taxon>Actinomycetota</taxon>
        <taxon>Actinomycetes</taxon>
        <taxon>Pseudonocardiales</taxon>
        <taxon>Pseudonocardiaceae</taxon>
        <taxon>Kutzneria</taxon>
    </lineage>
</organism>
<evidence type="ECO:0000256" key="2">
    <source>
        <dbReference type="ARBA" id="ARBA00023125"/>
    </source>
</evidence>
<dbReference type="InterPro" id="IPR010982">
    <property type="entry name" value="Lambda_DNA-bd_dom_sf"/>
</dbReference>
<dbReference type="RefSeq" id="WP_184867830.1">
    <property type="nucleotide sequence ID" value="NZ_BAAAWY010000023.1"/>
</dbReference>
<sequence length="343" mass="36614">MTAVEPCPASPTLADVARAAGVSLATASRVLNRVPLVRAETRRQVESAIAALGYRRQRAARSAPPARTRSIALVVCEEGLRLFTDPYFARIVAGISREVTAAEVQLVLLTVPSTKDSQVPAMHYLGSGPVDGALFVSMHGRSPLNVGRIGVPVVVGGQPMHGNDINQVSYVDVDNHGGAVRAVRHLIDSGRSMIATVAGPRDMTAGFDRLAGYRRVMADAERSDHGLVYFGDFSQASGEHATVRLLERRPHVDAIFAASDLMAVGVLRALRRAGRRVPDDVAVIGFDDLPVGRHTDPPLTTVRQPTEELGARMVRELLGLMDDSSAPQCGVVLDTELVPRASA</sequence>
<reference evidence="5 6" key="1">
    <citation type="submission" date="2020-08" db="EMBL/GenBank/DDBJ databases">
        <title>Sequencing the genomes of 1000 actinobacteria strains.</title>
        <authorList>
            <person name="Klenk H.-P."/>
        </authorList>
    </citation>
    <scope>NUCLEOTIDE SEQUENCE [LARGE SCALE GENOMIC DNA]</scope>
    <source>
        <strain evidence="5 6">DSM 43851</strain>
    </source>
</reference>
<evidence type="ECO:0000256" key="1">
    <source>
        <dbReference type="ARBA" id="ARBA00023015"/>
    </source>
</evidence>
<proteinExistence type="predicted"/>
<keyword evidence="3" id="KW-0804">Transcription</keyword>
<protein>
    <submittedName>
        <fullName evidence="5">DNA-binding LacI/PurR family transcriptional regulator</fullName>
    </submittedName>
</protein>
<dbReference type="Proteomes" id="UP000585638">
    <property type="component" value="Unassembled WGS sequence"/>
</dbReference>
<dbReference type="Pfam" id="PF13377">
    <property type="entry name" value="Peripla_BP_3"/>
    <property type="match status" value="1"/>
</dbReference>
<dbReference type="InterPro" id="IPR046335">
    <property type="entry name" value="LacI/GalR-like_sensor"/>
</dbReference>
<dbReference type="SUPFAM" id="SSF53822">
    <property type="entry name" value="Periplasmic binding protein-like I"/>
    <property type="match status" value="1"/>
</dbReference>
<name>A0A7W9KP40_9PSEU</name>
<keyword evidence="2 5" id="KW-0238">DNA-binding</keyword>
<dbReference type="EMBL" id="JACHIR010000001">
    <property type="protein sequence ID" value="MBB5896126.1"/>
    <property type="molecule type" value="Genomic_DNA"/>
</dbReference>
<dbReference type="Gene3D" id="3.40.50.2300">
    <property type="match status" value="2"/>
</dbReference>
<evidence type="ECO:0000313" key="5">
    <source>
        <dbReference type="EMBL" id="MBB5896126.1"/>
    </source>
</evidence>
<evidence type="ECO:0000313" key="6">
    <source>
        <dbReference type="Proteomes" id="UP000585638"/>
    </source>
</evidence>
<feature type="domain" description="HTH lacI-type" evidence="4">
    <location>
        <begin position="11"/>
        <end position="65"/>
    </location>
</feature>
<comment type="caution">
    <text evidence="5">The sequence shown here is derived from an EMBL/GenBank/DDBJ whole genome shotgun (WGS) entry which is preliminary data.</text>
</comment>
<dbReference type="CDD" id="cd06267">
    <property type="entry name" value="PBP1_LacI_sugar_binding-like"/>
    <property type="match status" value="1"/>
</dbReference>
<dbReference type="CDD" id="cd01392">
    <property type="entry name" value="HTH_LacI"/>
    <property type="match status" value="1"/>
</dbReference>
<dbReference type="InterPro" id="IPR000843">
    <property type="entry name" value="HTH_LacI"/>
</dbReference>
<dbReference type="PROSITE" id="PS50932">
    <property type="entry name" value="HTH_LACI_2"/>
    <property type="match status" value="1"/>
</dbReference>
<accession>A0A7W9KP40</accession>
<dbReference type="PRINTS" id="PR00036">
    <property type="entry name" value="HTHLACI"/>
</dbReference>
<dbReference type="SMART" id="SM00354">
    <property type="entry name" value="HTH_LACI"/>
    <property type="match status" value="1"/>
</dbReference>
<evidence type="ECO:0000256" key="3">
    <source>
        <dbReference type="ARBA" id="ARBA00023163"/>
    </source>
</evidence>
<dbReference type="PROSITE" id="PS00356">
    <property type="entry name" value="HTH_LACI_1"/>
    <property type="match status" value="1"/>
</dbReference>
<dbReference type="InterPro" id="IPR028082">
    <property type="entry name" value="Peripla_BP_I"/>
</dbReference>
<dbReference type="Pfam" id="PF00356">
    <property type="entry name" value="LacI"/>
    <property type="match status" value="1"/>
</dbReference>
<evidence type="ECO:0000259" key="4">
    <source>
        <dbReference type="PROSITE" id="PS50932"/>
    </source>
</evidence>
<dbReference type="AlphaFoldDB" id="A0A7W9KP40"/>
<dbReference type="PANTHER" id="PTHR30146">
    <property type="entry name" value="LACI-RELATED TRANSCRIPTIONAL REPRESSOR"/>
    <property type="match status" value="1"/>
</dbReference>
<gene>
    <name evidence="5" type="ORF">BJ998_007322</name>
</gene>
<dbReference type="Gene3D" id="1.10.260.40">
    <property type="entry name" value="lambda repressor-like DNA-binding domains"/>
    <property type="match status" value="1"/>
</dbReference>
<dbReference type="SUPFAM" id="SSF47413">
    <property type="entry name" value="lambda repressor-like DNA-binding domains"/>
    <property type="match status" value="1"/>
</dbReference>
<dbReference type="GO" id="GO:0003700">
    <property type="term" value="F:DNA-binding transcription factor activity"/>
    <property type="evidence" value="ECO:0007669"/>
    <property type="project" value="TreeGrafter"/>
</dbReference>